<dbReference type="InParanoid" id="A0A3P8UMP5"/>
<evidence type="ECO:0000256" key="3">
    <source>
        <dbReference type="ARBA" id="ARBA00034115"/>
    </source>
</evidence>
<dbReference type="PRINTS" id="PR01179">
    <property type="entry name" value="ODADCRBXLASE"/>
</dbReference>
<feature type="domain" description="Orn/DAP/Arg decarboxylase 2 C-terminal" evidence="7">
    <location>
        <begin position="34"/>
        <end position="137"/>
    </location>
</feature>
<evidence type="ECO:0000256" key="1">
    <source>
        <dbReference type="ARBA" id="ARBA00022553"/>
    </source>
</evidence>
<sequence length="168" mass="18959">MTLQITAVINPALDKYFPADSGVRLIAEPGTFYVESCCTLIVNVIAKKVIQGERSSSGQETSDRNLVYYVNDGLHTSFLSKSNYDRLSLCLQKIKKDEVFFRCCIWGQTCSSNDIISERCHLPELQVGDWLLFENRGAYSFGLSSTFNGFPKPYIYFTMPHSAQLVTQ</sequence>
<dbReference type="OMA" id="IEAYCAV"/>
<name>A0A3P8UMP5_CYNSE</name>
<evidence type="ECO:0000256" key="5">
    <source>
        <dbReference type="ARBA" id="ARBA00049127"/>
    </source>
</evidence>
<dbReference type="InterPro" id="IPR022643">
    <property type="entry name" value="De-COase2_C"/>
</dbReference>
<evidence type="ECO:0000256" key="2">
    <source>
        <dbReference type="ARBA" id="ARBA00022793"/>
    </source>
</evidence>
<protein>
    <recommendedName>
        <fullName evidence="4">ornithine decarboxylase</fullName>
        <ecNumber evidence="4">4.1.1.17</ecNumber>
    </recommendedName>
</protein>
<comment type="catalytic activity">
    <reaction evidence="5">
        <text>L-ornithine + H(+) = putrescine + CO2</text>
        <dbReference type="Rhea" id="RHEA:22964"/>
        <dbReference type="ChEBI" id="CHEBI:15378"/>
        <dbReference type="ChEBI" id="CHEBI:16526"/>
        <dbReference type="ChEBI" id="CHEBI:46911"/>
        <dbReference type="ChEBI" id="CHEBI:326268"/>
        <dbReference type="EC" id="4.1.1.17"/>
    </reaction>
</comment>
<dbReference type="Ensembl" id="ENSCSET00000004524.1">
    <property type="protein sequence ID" value="ENSCSEP00000004468.1"/>
    <property type="gene ID" value="ENSCSEG00000002902.1"/>
</dbReference>
<dbReference type="EC" id="4.1.1.17" evidence="4"/>
<proteinExistence type="inferred from homology"/>
<reference evidence="8" key="2">
    <citation type="submission" date="2025-08" db="UniProtKB">
        <authorList>
            <consortium name="Ensembl"/>
        </authorList>
    </citation>
    <scope>IDENTIFICATION</scope>
</reference>
<dbReference type="SUPFAM" id="SSF50621">
    <property type="entry name" value="Alanine racemase C-terminal domain-like"/>
    <property type="match status" value="1"/>
</dbReference>
<keyword evidence="1" id="KW-0597">Phosphoprotein</keyword>
<keyword evidence="2" id="KW-0210">Decarboxylase</keyword>
<reference evidence="8 9" key="1">
    <citation type="journal article" date="2014" name="Nat. Genet.">
        <title>Whole-genome sequence of a flatfish provides insights into ZW sex chromosome evolution and adaptation to a benthic lifestyle.</title>
        <authorList>
            <person name="Chen S."/>
            <person name="Zhang G."/>
            <person name="Shao C."/>
            <person name="Huang Q."/>
            <person name="Liu G."/>
            <person name="Zhang P."/>
            <person name="Song W."/>
            <person name="An N."/>
            <person name="Chalopin D."/>
            <person name="Volff J.N."/>
            <person name="Hong Y."/>
            <person name="Li Q."/>
            <person name="Sha Z."/>
            <person name="Zhou H."/>
            <person name="Xie M."/>
            <person name="Yu Q."/>
            <person name="Liu Y."/>
            <person name="Xiang H."/>
            <person name="Wang N."/>
            <person name="Wu K."/>
            <person name="Yang C."/>
            <person name="Zhou Q."/>
            <person name="Liao X."/>
            <person name="Yang L."/>
            <person name="Hu Q."/>
            <person name="Zhang J."/>
            <person name="Meng L."/>
            <person name="Jin L."/>
            <person name="Tian Y."/>
            <person name="Lian J."/>
            <person name="Yang J."/>
            <person name="Miao G."/>
            <person name="Liu S."/>
            <person name="Liang Z."/>
            <person name="Yan F."/>
            <person name="Li Y."/>
            <person name="Sun B."/>
            <person name="Zhang H."/>
            <person name="Zhang J."/>
            <person name="Zhu Y."/>
            <person name="Du M."/>
            <person name="Zhao Y."/>
            <person name="Schartl M."/>
            <person name="Tang Q."/>
            <person name="Wang J."/>
        </authorList>
    </citation>
    <scope>NUCLEOTIDE SEQUENCE</scope>
</reference>
<dbReference type="PANTHER" id="PTHR11482">
    <property type="entry name" value="ARGININE/DIAMINOPIMELATE/ORNITHINE DECARBOXYLASE"/>
    <property type="match status" value="1"/>
</dbReference>
<comment type="similarity">
    <text evidence="6">Belongs to the Orn/Lys/Arg decarboxylase class-II family.</text>
</comment>
<evidence type="ECO:0000256" key="4">
    <source>
        <dbReference type="ARBA" id="ARBA00034138"/>
    </source>
</evidence>
<dbReference type="InterPro" id="IPR000183">
    <property type="entry name" value="Orn/DAP/Arg_de-COase"/>
</dbReference>
<dbReference type="GO" id="GO:0005737">
    <property type="term" value="C:cytoplasm"/>
    <property type="evidence" value="ECO:0007669"/>
    <property type="project" value="TreeGrafter"/>
</dbReference>
<dbReference type="Pfam" id="PF00278">
    <property type="entry name" value="Orn_DAP_Arg_deC"/>
    <property type="match status" value="1"/>
</dbReference>
<dbReference type="InterPro" id="IPR002433">
    <property type="entry name" value="Orn_de-COase"/>
</dbReference>
<evidence type="ECO:0000256" key="6">
    <source>
        <dbReference type="RuleBase" id="RU003737"/>
    </source>
</evidence>
<keyword evidence="2" id="KW-0456">Lyase</keyword>
<reference evidence="8" key="3">
    <citation type="submission" date="2025-09" db="UniProtKB">
        <authorList>
            <consortium name="Ensembl"/>
        </authorList>
    </citation>
    <scope>IDENTIFICATION</scope>
</reference>
<evidence type="ECO:0000313" key="9">
    <source>
        <dbReference type="Proteomes" id="UP000265120"/>
    </source>
</evidence>
<dbReference type="GO" id="GO:0004586">
    <property type="term" value="F:ornithine decarboxylase activity"/>
    <property type="evidence" value="ECO:0007669"/>
    <property type="project" value="UniProtKB-EC"/>
</dbReference>
<dbReference type="GeneTree" id="ENSGT00950000182995"/>
<dbReference type="PANTHER" id="PTHR11482:SF42">
    <property type="entry name" value="ORNITHINE DECARBOXYLASE"/>
    <property type="match status" value="1"/>
</dbReference>
<dbReference type="STRING" id="244447.ENSCSEP00000004468"/>
<dbReference type="InterPro" id="IPR009006">
    <property type="entry name" value="Ala_racemase/Decarboxylase_C"/>
</dbReference>
<organism evidence="8 9">
    <name type="scientific">Cynoglossus semilaevis</name>
    <name type="common">Tongue sole</name>
    <dbReference type="NCBI Taxonomy" id="244447"/>
    <lineage>
        <taxon>Eukaryota</taxon>
        <taxon>Metazoa</taxon>
        <taxon>Chordata</taxon>
        <taxon>Craniata</taxon>
        <taxon>Vertebrata</taxon>
        <taxon>Euteleostomi</taxon>
        <taxon>Actinopterygii</taxon>
        <taxon>Neopterygii</taxon>
        <taxon>Teleostei</taxon>
        <taxon>Neoteleostei</taxon>
        <taxon>Acanthomorphata</taxon>
        <taxon>Carangaria</taxon>
        <taxon>Pleuronectiformes</taxon>
        <taxon>Pleuronectoidei</taxon>
        <taxon>Cynoglossidae</taxon>
        <taxon>Cynoglossinae</taxon>
        <taxon>Cynoglossus</taxon>
    </lineage>
</organism>
<dbReference type="Gene3D" id="2.40.37.10">
    <property type="entry name" value="Lyase, Ornithine Decarboxylase, Chain A, domain 1"/>
    <property type="match status" value="1"/>
</dbReference>
<keyword evidence="9" id="KW-1185">Reference proteome</keyword>
<evidence type="ECO:0000259" key="7">
    <source>
        <dbReference type="Pfam" id="PF00278"/>
    </source>
</evidence>
<dbReference type="AlphaFoldDB" id="A0A3P8UMP5"/>
<dbReference type="Proteomes" id="UP000265120">
    <property type="component" value="Chromosome 1"/>
</dbReference>
<dbReference type="GO" id="GO:0033387">
    <property type="term" value="P:putrescine biosynthetic process from arginine, via ornithine"/>
    <property type="evidence" value="ECO:0007669"/>
    <property type="project" value="TreeGrafter"/>
</dbReference>
<evidence type="ECO:0000313" key="8">
    <source>
        <dbReference type="Ensembl" id="ENSCSEP00000004468.1"/>
    </source>
</evidence>
<comment type="pathway">
    <text evidence="3">Amine and polyamine biosynthesis; putrescine biosynthesis via L-ornithine pathway; putrescine from L-ornithine: step 1/1.</text>
</comment>
<accession>A0A3P8UMP5</accession>